<evidence type="ECO:0000259" key="14">
    <source>
        <dbReference type="Pfam" id="PF17039"/>
    </source>
</evidence>
<organism evidence="15 16">
    <name type="scientific">Trichoplax adhaerens</name>
    <name type="common">Trichoplax reptans</name>
    <dbReference type="NCBI Taxonomy" id="10228"/>
    <lineage>
        <taxon>Eukaryota</taxon>
        <taxon>Metazoa</taxon>
        <taxon>Placozoa</taxon>
        <taxon>Uniplacotomia</taxon>
        <taxon>Trichoplacea</taxon>
        <taxon>Trichoplacidae</taxon>
        <taxon>Trichoplax</taxon>
    </lineage>
</organism>
<dbReference type="EC" id="2.4.1.-" evidence="12"/>
<evidence type="ECO:0000256" key="10">
    <source>
        <dbReference type="ARBA" id="ARBA00023136"/>
    </source>
</evidence>
<keyword evidence="10" id="KW-0472">Membrane</keyword>
<evidence type="ECO:0000256" key="3">
    <source>
        <dbReference type="ARBA" id="ARBA00008919"/>
    </source>
</evidence>
<dbReference type="InterPro" id="IPR038577">
    <property type="entry name" value="GT10-like_C_sf"/>
</dbReference>
<dbReference type="RefSeq" id="XP_002118361.1">
    <property type="nucleotide sequence ID" value="XM_002118325.1"/>
</dbReference>
<evidence type="ECO:0000256" key="4">
    <source>
        <dbReference type="ARBA" id="ARBA00022676"/>
    </source>
</evidence>
<evidence type="ECO:0000313" key="15">
    <source>
        <dbReference type="EMBL" id="EDV19150.1"/>
    </source>
</evidence>
<dbReference type="InterPro" id="IPR001503">
    <property type="entry name" value="Glyco_trans_10"/>
</dbReference>
<comment type="similarity">
    <text evidence="3 12">Belongs to the glycosyltransferase 10 family.</text>
</comment>
<proteinExistence type="inferred from homology"/>
<comment type="subcellular location">
    <subcellularLocation>
        <location evidence="1">Golgi apparatus membrane</location>
        <topology evidence="1">Single-pass type II membrane protein</topology>
    </subcellularLocation>
    <subcellularLocation>
        <location evidence="12">Golgi apparatus</location>
        <location evidence="12">Golgi stack membrane</location>
        <topology evidence="12">Single-pass type II membrane protein</topology>
    </subcellularLocation>
</comment>
<evidence type="ECO:0000256" key="1">
    <source>
        <dbReference type="ARBA" id="ARBA00004323"/>
    </source>
</evidence>
<dbReference type="PANTHER" id="PTHR48438">
    <property type="entry name" value="ALPHA-(1,3)-FUCOSYLTRANSFERASE C-RELATED"/>
    <property type="match status" value="1"/>
</dbReference>
<feature type="non-terminal residue" evidence="15">
    <location>
        <position position="1"/>
    </location>
</feature>
<dbReference type="Gene3D" id="3.40.50.11660">
    <property type="entry name" value="Glycosyl transferase family 10, C-terminal domain"/>
    <property type="match status" value="1"/>
</dbReference>
<evidence type="ECO:0000256" key="11">
    <source>
        <dbReference type="ARBA" id="ARBA00023180"/>
    </source>
</evidence>
<dbReference type="InterPro" id="IPR055270">
    <property type="entry name" value="Glyco_tran_10_C"/>
</dbReference>
<keyword evidence="8" id="KW-1133">Transmembrane helix</keyword>
<keyword evidence="6 12" id="KW-0812">Transmembrane</keyword>
<reference evidence="15 16" key="1">
    <citation type="journal article" date="2008" name="Nature">
        <title>The Trichoplax genome and the nature of placozoans.</title>
        <authorList>
            <person name="Srivastava M."/>
            <person name="Begovic E."/>
            <person name="Chapman J."/>
            <person name="Putnam N.H."/>
            <person name="Hellsten U."/>
            <person name="Kawashima T."/>
            <person name="Kuo A."/>
            <person name="Mitros T."/>
            <person name="Salamov A."/>
            <person name="Carpenter M.L."/>
            <person name="Signorovitch A.Y."/>
            <person name="Moreno M.A."/>
            <person name="Kamm K."/>
            <person name="Grimwood J."/>
            <person name="Schmutz J."/>
            <person name="Shapiro H."/>
            <person name="Grigoriev I.V."/>
            <person name="Buss L.W."/>
            <person name="Schierwater B."/>
            <person name="Dellaporta S.L."/>
            <person name="Rokhsar D.S."/>
        </authorList>
    </citation>
    <scope>NUCLEOTIDE SEQUENCE [LARGE SCALE GENOMIC DNA]</scope>
    <source>
        <strain evidence="15 16">Grell-BS-1999</strain>
    </source>
</reference>
<comment type="pathway">
    <text evidence="2">Protein modification; protein glycosylation.</text>
</comment>
<evidence type="ECO:0000256" key="8">
    <source>
        <dbReference type="ARBA" id="ARBA00022989"/>
    </source>
</evidence>
<dbReference type="GO" id="GO:0032580">
    <property type="term" value="C:Golgi cisterna membrane"/>
    <property type="evidence" value="ECO:0007669"/>
    <property type="project" value="UniProtKB-SubCell"/>
</dbReference>
<dbReference type="AlphaFoldDB" id="B3SDP2"/>
<keyword evidence="4 12" id="KW-0328">Glycosyltransferase</keyword>
<evidence type="ECO:0000256" key="12">
    <source>
        <dbReference type="RuleBase" id="RU003832"/>
    </source>
</evidence>
<dbReference type="Proteomes" id="UP000009022">
    <property type="component" value="Unassembled WGS sequence"/>
</dbReference>
<dbReference type="InParanoid" id="B3SDP2"/>
<evidence type="ECO:0000256" key="9">
    <source>
        <dbReference type="ARBA" id="ARBA00023034"/>
    </source>
</evidence>
<dbReference type="InterPro" id="IPR031481">
    <property type="entry name" value="Glyco_tran_10_N"/>
</dbReference>
<evidence type="ECO:0000256" key="7">
    <source>
        <dbReference type="ARBA" id="ARBA00022968"/>
    </source>
</evidence>
<protein>
    <recommendedName>
        <fullName evidence="12">Fucosyltransferase</fullName>
        <ecNumber evidence="12">2.4.1.-</ecNumber>
    </recommendedName>
</protein>
<dbReference type="GO" id="GO:0046920">
    <property type="term" value="F:alpha-(1-&gt;3)-fucosyltransferase activity"/>
    <property type="evidence" value="ECO:0000318"/>
    <property type="project" value="GO_Central"/>
</dbReference>
<feature type="domain" description="Fucosyltransferase C-terminal" evidence="13">
    <location>
        <begin position="113"/>
        <end position="271"/>
    </location>
</feature>
<dbReference type="OrthoDB" id="427096at2759"/>
<keyword evidence="5 12" id="KW-0808">Transferase</keyword>
<dbReference type="Pfam" id="PF00852">
    <property type="entry name" value="Glyco_transf_10"/>
    <property type="match status" value="1"/>
</dbReference>
<evidence type="ECO:0000256" key="5">
    <source>
        <dbReference type="ARBA" id="ARBA00022679"/>
    </source>
</evidence>
<accession>B3SDP2</accession>
<keyword evidence="11" id="KW-0325">Glycoprotein</keyword>
<dbReference type="CTD" id="6759573"/>
<evidence type="ECO:0000313" key="16">
    <source>
        <dbReference type="Proteomes" id="UP000009022"/>
    </source>
</evidence>
<dbReference type="EMBL" id="DS985283">
    <property type="protein sequence ID" value="EDV19150.1"/>
    <property type="molecule type" value="Genomic_DNA"/>
</dbReference>
<keyword evidence="16" id="KW-1185">Reference proteome</keyword>
<dbReference type="KEGG" id="tad:TRIADDRAFT_3761"/>
<dbReference type="FunFam" id="3.40.50.11660:FF:000006">
    <property type="entry name" value="Alpha-(1,3)-fucosyltransferase C"/>
    <property type="match status" value="1"/>
</dbReference>
<evidence type="ECO:0000256" key="2">
    <source>
        <dbReference type="ARBA" id="ARBA00004922"/>
    </source>
</evidence>
<dbReference type="Pfam" id="PF17039">
    <property type="entry name" value="Glyco_tran_10_N"/>
    <property type="match status" value="1"/>
</dbReference>
<dbReference type="PANTHER" id="PTHR48438:SF1">
    <property type="entry name" value="ALPHA-(1,3)-FUCOSYLTRANSFERASE C-RELATED"/>
    <property type="match status" value="1"/>
</dbReference>
<dbReference type="SUPFAM" id="SSF53756">
    <property type="entry name" value="UDP-Glycosyltransferase/glycogen phosphorylase"/>
    <property type="match status" value="1"/>
</dbReference>
<dbReference type="UniPathway" id="UPA00378"/>
<dbReference type="OMA" id="WNPDHAR"/>
<dbReference type="FunCoup" id="B3SDP2">
    <property type="interactions" value="276"/>
</dbReference>
<evidence type="ECO:0000259" key="13">
    <source>
        <dbReference type="Pfam" id="PF00852"/>
    </source>
</evidence>
<gene>
    <name evidence="15" type="ORF">TRIADDRAFT_3761</name>
</gene>
<dbReference type="HOGENOM" id="CLU_032075_5_1_1"/>
<dbReference type="PhylomeDB" id="B3SDP2"/>
<evidence type="ECO:0000256" key="6">
    <source>
        <dbReference type="ARBA" id="ARBA00022692"/>
    </source>
</evidence>
<keyword evidence="7" id="KW-0735">Signal-anchor</keyword>
<dbReference type="GO" id="GO:0000139">
    <property type="term" value="C:Golgi membrane"/>
    <property type="evidence" value="ECO:0007669"/>
    <property type="project" value="UniProtKB-SubCell"/>
</dbReference>
<feature type="non-terminal residue" evidence="15">
    <location>
        <position position="275"/>
    </location>
</feature>
<dbReference type="eggNOG" id="KOG2619">
    <property type="taxonomic scope" value="Eukaryota"/>
</dbReference>
<keyword evidence="9 12" id="KW-0333">Golgi apparatus</keyword>
<dbReference type="GeneID" id="6759573"/>
<feature type="domain" description="Fucosyltransferase N-terminal" evidence="14">
    <location>
        <begin position="4"/>
        <end position="90"/>
    </location>
</feature>
<sequence>CPQYRCYLTTNKNLYNKSDAVVFHDRDLAINLITMPNASDRRPQQLWVYYNIESPQFTTYFYKHPKQIQQINFNWSMTYRKNSDIDARYGYVIPRIKSTLSWIHLWSIDYHGRKKHLVAWMVSNCLSERLKYVKALAKHIPVNIYGRCGHHRCQHPRNDDCWKYEMIQYKFYLAFENSICTDYITEKFWYPLRYGIIPVVLGGGNYKEIAPPHSYIDARQFPSLKALANYMHKVAHNKSLYNSYLRWRDDWEVVIPRHWCNLCAALHRRNSSLHY</sequence>
<name>B3SDP2_TRIAD</name>